<evidence type="ECO:0000256" key="1">
    <source>
        <dbReference type="SAM" id="MobiDB-lite"/>
    </source>
</evidence>
<evidence type="ECO:0000313" key="2">
    <source>
        <dbReference type="EMBL" id="CAF4809377.1"/>
    </source>
</evidence>
<organism evidence="2 3">
    <name type="scientific">Rotaria socialis</name>
    <dbReference type="NCBI Taxonomy" id="392032"/>
    <lineage>
        <taxon>Eukaryota</taxon>
        <taxon>Metazoa</taxon>
        <taxon>Spiralia</taxon>
        <taxon>Gnathifera</taxon>
        <taxon>Rotifera</taxon>
        <taxon>Eurotatoria</taxon>
        <taxon>Bdelloidea</taxon>
        <taxon>Philodinida</taxon>
        <taxon>Philodinidae</taxon>
        <taxon>Rotaria</taxon>
    </lineage>
</organism>
<gene>
    <name evidence="2" type="ORF">UJA718_LOCUS41653</name>
</gene>
<dbReference type="EMBL" id="CAJOBP010050208">
    <property type="protein sequence ID" value="CAF4809377.1"/>
    <property type="molecule type" value="Genomic_DNA"/>
</dbReference>
<keyword evidence="3" id="KW-1185">Reference proteome</keyword>
<evidence type="ECO:0000313" key="3">
    <source>
        <dbReference type="Proteomes" id="UP000663873"/>
    </source>
</evidence>
<sequence length="66" mass="7679">PRSTTWICNNCRNGLTNENNYSSRQSKVKKTAKKSKDKNRIQTQKQNGTRKRNEQKNETAPLLNDN</sequence>
<dbReference type="AlphaFoldDB" id="A0A821PLN9"/>
<accession>A0A821PLN9</accession>
<comment type="caution">
    <text evidence="2">The sequence shown here is derived from an EMBL/GenBank/DDBJ whole genome shotgun (WGS) entry which is preliminary data.</text>
</comment>
<feature type="non-terminal residue" evidence="2">
    <location>
        <position position="1"/>
    </location>
</feature>
<reference evidence="2" key="1">
    <citation type="submission" date="2021-02" db="EMBL/GenBank/DDBJ databases">
        <authorList>
            <person name="Nowell W R."/>
        </authorList>
    </citation>
    <scope>NUCLEOTIDE SEQUENCE</scope>
</reference>
<proteinExistence type="predicted"/>
<feature type="compositionally biased region" description="Polar residues" evidence="1">
    <location>
        <begin position="1"/>
        <end position="25"/>
    </location>
</feature>
<name>A0A821PLN9_9BILA</name>
<feature type="compositionally biased region" description="Basic residues" evidence="1">
    <location>
        <begin position="26"/>
        <end position="37"/>
    </location>
</feature>
<protein>
    <submittedName>
        <fullName evidence="2">Uncharacterized protein</fullName>
    </submittedName>
</protein>
<feature type="region of interest" description="Disordered" evidence="1">
    <location>
        <begin position="1"/>
        <end position="66"/>
    </location>
</feature>
<dbReference type="Proteomes" id="UP000663873">
    <property type="component" value="Unassembled WGS sequence"/>
</dbReference>